<dbReference type="CDD" id="cd02947">
    <property type="entry name" value="TRX_family"/>
    <property type="match status" value="1"/>
</dbReference>
<sequence>MMKKIVIMGLVLLLTACQGTYSKSNYSDLNPLKLKELSVNLLDLTKQEKQEAYQALDQYHQMDPPIPVDPKDQTSLDLLNGPQAYQNYKNQQSDQVYLLYLGFEDCPFCQAFVPKLNHLADRLELRIAYYNVMDHQEDADFDDLIDFLKISTVPALFLIKSDKIIGQVDHQSKMQEIEDLLQQVRAD</sequence>
<protein>
    <submittedName>
        <fullName evidence="1">Thioredoxin family protein</fullName>
    </submittedName>
</protein>
<dbReference type="Pfam" id="PF20207">
    <property type="entry name" value="DUF6568"/>
    <property type="match status" value="1"/>
</dbReference>
<accession>A0AAJ1Q3Z6</accession>
<name>A0AAJ1Q3Z6_9LACT</name>
<dbReference type="Gene3D" id="3.40.30.10">
    <property type="entry name" value="Glutaredoxin"/>
    <property type="match status" value="1"/>
</dbReference>
<dbReference type="PROSITE" id="PS51354">
    <property type="entry name" value="GLUTAREDOXIN_2"/>
    <property type="match status" value="1"/>
</dbReference>
<dbReference type="PROSITE" id="PS51257">
    <property type="entry name" value="PROKAR_LIPOPROTEIN"/>
    <property type="match status" value="1"/>
</dbReference>
<organism evidence="1 2">
    <name type="scientific">Facklamia hominis</name>
    <dbReference type="NCBI Taxonomy" id="178214"/>
    <lineage>
        <taxon>Bacteria</taxon>
        <taxon>Bacillati</taxon>
        <taxon>Bacillota</taxon>
        <taxon>Bacilli</taxon>
        <taxon>Lactobacillales</taxon>
        <taxon>Aerococcaceae</taxon>
        <taxon>Facklamia</taxon>
    </lineage>
</organism>
<dbReference type="InterPro" id="IPR046698">
    <property type="entry name" value="PedC-like"/>
</dbReference>
<dbReference type="SUPFAM" id="SSF52833">
    <property type="entry name" value="Thioredoxin-like"/>
    <property type="match status" value="1"/>
</dbReference>
<proteinExistence type="predicted"/>
<evidence type="ECO:0000313" key="1">
    <source>
        <dbReference type="EMBL" id="MDK7187222.1"/>
    </source>
</evidence>
<dbReference type="InterPro" id="IPR036249">
    <property type="entry name" value="Thioredoxin-like_sf"/>
</dbReference>
<dbReference type="AlphaFoldDB" id="A0AAJ1Q3Z6"/>
<reference evidence="1" key="1">
    <citation type="submission" date="2023-05" db="EMBL/GenBank/DDBJ databases">
        <title>Cataloging the Phylogenetic Diversity of Human Bladder Bacteria.</title>
        <authorList>
            <person name="Du J."/>
        </authorList>
    </citation>
    <scope>NUCLEOTIDE SEQUENCE</scope>
    <source>
        <strain evidence="1">UMB1231</strain>
    </source>
</reference>
<gene>
    <name evidence="1" type="ORF">QP433_04425</name>
</gene>
<evidence type="ECO:0000313" key="2">
    <source>
        <dbReference type="Proteomes" id="UP001229251"/>
    </source>
</evidence>
<dbReference type="RefSeq" id="WP_006907645.1">
    <property type="nucleotide sequence ID" value="NZ_JASOOE010000006.1"/>
</dbReference>
<comment type="caution">
    <text evidence="1">The sequence shown here is derived from an EMBL/GenBank/DDBJ whole genome shotgun (WGS) entry which is preliminary data.</text>
</comment>
<dbReference type="Proteomes" id="UP001229251">
    <property type="component" value="Unassembled WGS sequence"/>
</dbReference>
<dbReference type="EMBL" id="JASOOE010000006">
    <property type="protein sequence ID" value="MDK7187222.1"/>
    <property type="molecule type" value="Genomic_DNA"/>
</dbReference>